<comment type="cofactor">
    <cofactor evidence="1">
        <name>Mg(2+)</name>
        <dbReference type="ChEBI" id="CHEBI:18420"/>
    </cofactor>
</comment>
<dbReference type="SMART" id="SM00990">
    <property type="entry name" value="VRR_NUC"/>
    <property type="match status" value="1"/>
</dbReference>
<evidence type="ECO:0000256" key="3">
    <source>
        <dbReference type="ARBA" id="ARBA00022801"/>
    </source>
</evidence>
<dbReference type="InterPro" id="IPR014883">
    <property type="entry name" value="VRR_NUC"/>
</dbReference>
<dbReference type="InterPro" id="IPR011856">
    <property type="entry name" value="tRNA_endonuc-like_dom_sf"/>
</dbReference>
<evidence type="ECO:0000259" key="4">
    <source>
        <dbReference type="SMART" id="SM00990"/>
    </source>
</evidence>
<dbReference type="GO" id="GO:0004518">
    <property type="term" value="F:nuclease activity"/>
    <property type="evidence" value="ECO:0007669"/>
    <property type="project" value="UniProtKB-KW"/>
</dbReference>
<comment type="caution">
    <text evidence="5">The sequence shown here is derived from an EMBL/GenBank/DDBJ whole genome shotgun (WGS) entry which is preliminary data.</text>
</comment>
<name>A0A0K9UK02_VIBCL</name>
<evidence type="ECO:0000313" key="6">
    <source>
        <dbReference type="Proteomes" id="UP000003017"/>
    </source>
</evidence>
<dbReference type="Pfam" id="PF08774">
    <property type="entry name" value="VRR_NUC"/>
    <property type="match status" value="1"/>
</dbReference>
<dbReference type="Proteomes" id="UP000003017">
    <property type="component" value="Unassembled WGS sequence"/>
</dbReference>
<keyword evidence="3" id="KW-0378">Hydrolase</keyword>
<reference evidence="5 6" key="1">
    <citation type="submission" date="2007-01" db="EMBL/GenBank/DDBJ databases">
        <authorList>
            <person name="Kobayashi T."/>
            <person name="Suzuki M."/>
            <person name="Inoue H."/>
            <person name="Itai R.N."/>
            <person name="Takahashi M."/>
            <person name="Nakanishi H."/>
            <person name="Mori S."/>
            <person name="Nishizawa N.K."/>
        </authorList>
    </citation>
    <scope>NUCLEOTIDE SEQUENCE [LARGE SCALE GENOMIC DNA]</scope>
    <source>
        <strain evidence="5 6">2740-80</strain>
    </source>
</reference>
<gene>
    <name evidence="5" type="ORF">VC274080_023842</name>
</gene>
<sequence length="183" mass="21259">MNFEITETIFSYPQSLLDDWKNGYKDWIPESLFVPQDVYNQPNYHFGEYYVLKKYLELGWQGTAFYALGDWELNNDKYVQGRAAVAQFIHPIRLAIFKALRQGLTSGEPDLFLYKDDGSVLFVEVKKESDRLSKSQLVCLSQIKSILGCDVAVVYLSEEGQVYKPKTYVFDVIELPISWIERN</sequence>
<feature type="domain" description="VRR-NUC" evidence="4">
    <location>
        <begin position="78"/>
        <end position="158"/>
    </location>
</feature>
<dbReference type="EMBL" id="AAUT02000028">
    <property type="protein sequence ID" value="KNA56268.1"/>
    <property type="molecule type" value="Genomic_DNA"/>
</dbReference>
<reference evidence="5 6" key="2">
    <citation type="submission" date="2010-08" db="EMBL/GenBank/DDBJ databases">
        <title>The Genome Sequence of Vibrio cholerae strain 2740-80.</title>
        <authorList>
            <consortium name="The Broad Institute Genome Sequencing Platform"/>
            <person name="Colwell R."/>
            <person name="Young S.K."/>
            <person name="Zeng Q."/>
            <person name="Alvarado L."/>
            <person name="Berlin A."/>
            <person name="Chapman S."/>
            <person name="Chen Z."/>
            <person name="Freedman E."/>
            <person name="Gellesch M."/>
            <person name="Goldberg J."/>
            <person name="Griggs A."/>
            <person name="Gujja S."/>
            <person name="Heilman E."/>
            <person name="Heiman D."/>
            <person name="Howarth C."/>
            <person name="Larson L."/>
            <person name="Mehta T."/>
            <person name="Neiman D.N."/>
            <person name="Park D."/>
            <person name="Pearson M."/>
            <person name="Roberts A."/>
            <person name="Saif S."/>
            <person name="Shenoy N."/>
            <person name="Sisk P."/>
            <person name="Stolte C."/>
            <person name="Sykes S."/>
            <person name="White J."/>
            <person name="Yandava C."/>
            <person name="Borodovsky M."/>
            <person name="Heidelberg J."/>
            <person name="Haas B."/>
            <person name="Nusbaum C."/>
            <person name="Birren B."/>
        </authorList>
    </citation>
    <scope>NUCLEOTIDE SEQUENCE [LARGE SCALE GENOMIC DNA]</scope>
    <source>
        <strain evidence="5 6">2740-80</strain>
    </source>
</reference>
<dbReference type="RefSeq" id="WP_001008563.1">
    <property type="nucleotide sequence ID" value="NZ_CP016325.1"/>
</dbReference>
<organism evidence="5 6">
    <name type="scientific">Vibrio cholerae 2740-80</name>
    <dbReference type="NCBI Taxonomy" id="412614"/>
    <lineage>
        <taxon>Bacteria</taxon>
        <taxon>Pseudomonadati</taxon>
        <taxon>Pseudomonadota</taxon>
        <taxon>Gammaproteobacteria</taxon>
        <taxon>Vibrionales</taxon>
        <taxon>Vibrionaceae</taxon>
        <taxon>Vibrio</taxon>
    </lineage>
</organism>
<dbReference type="GO" id="GO:0016788">
    <property type="term" value="F:hydrolase activity, acting on ester bonds"/>
    <property type="evidence" value="ECO:0007669"/>
    <property type="project" value="InterPro"/>
</dbReference>
<dbReference type="GO" id="GO:0003676">
    <property type="term" value="F:nucleic acid binding"/>
    <property type="evidence" value="ECO:0007669"/>
    <property type="project" value="InterPro"/>
</dbReference>
<evidence type="ECO:0000313" key="5">
    <source>
        <dbReference type="EMBL" id="KNA56268.1"/>
    </source>
</evidence>
<dbReference type="Gene3D" id="3.40.1350.10">
    <property type="match status" value="1"/>
</dbReference>
<dbReference type="AlphaFoldDB" id="A0A0K9UK02"/>
<evidence type="ECO:0000256" key="1">
    <source>
        <dbReference type="ARBA" id="ARBA00001946"/>
    </source>
</evidence>
<accession>A0A0K9UK02</accession>
<proteinExistence type="predicted"/>
<protein>
    <recommendedName>
        <fullName evidence="4">VRR-NUC domain-containing protein</fullName>
    </recommendedName>
</protein>
<evidence type="ECO:0000256" key="2">
    <source>
        <dbReference type="ARBA" id="ARBA00022722"/>
    </source>
</evidence>
<keyword evidence="2" id="KW-0540">Nuclease</keyword>